<dbReference type="GO" id="GO:0016887">
    <property type="term" value="F:ATP hydrolysis activity"/>
    <property type="evidence" value="ECO:0007669"/>
    <property type="project" value="InterPro"/>
</dbReference>
<protein>
    <submittedName>
        <fullName evidence="3">Uncharacterized protein</fullName>
    </submittedName>
</protein>
<organism evidence="3">
    <name type="scientific">marine sediment metagenome</name>
    <dbReference type="NCBI Taxonomy" id="412755"/>
    <lineage>
        <taxon>unclassified sequences</taxon>
        <taxon>metagenomes</taxon>
        <taxon>ecological metagenomes</taxon>
    </lineage>
</organism>
<feature type="domain" description="ATPase AAA-type core" evidence="1">
    <location>
        <begin position="16"/>
        <end position="110"/>
    </location>
</feature>
<evidence type="ECO:0000259" key="2">
    <source>
        <dbReference type="Pfam" id="PF22667"/>
    </source>
</evidence>
<dbReference type="AlphaFoldDB" id="X0U4W1"/>
<evidence type="ECO:0000313" key="3">
    <source>
        <dbReference type="EMBL" id="GAF95422.1"/>
    </source>
</evidence>
<name>X0U4W1_9ZZZZ</name>
<feature type="non-terminal residue" evidence="3">
    <location>
        <position position="1"/>
    </location>
</feature>
<dbReference type="InterPro" id="IPR027065">
    <property type="entry name" value="Lon_Prtase"/>
</dbReference>
<sequence length="226" mass="25785">LGGSTHASVLQGHSYTFEGAQPGLIVQALQKCGCMNPIIYFDELDKISETSQGQEIQNLLCHITDDSQNSEYQDKFLSNININLQNVTLVFSFNDVDKINPILKDRLKIIHTKGFSVEDKIKIGQNFLIPEICKNIGYENLEFSHDLINYIINQYTLKEDGVRNLKKKIEDIVSLCNLRNNIQDADLFKKLSGIDYNLFTDGINKNLIDLILKTKKQDDLISHLYM</sequence>
<dbReference type="InterPro" id="IPR054594">
    <property type="entry name" value="Lon_lid"/>
</dbReference>
<dbReference type="PANTHER" id="PTHR43718">
    <property type="entry name" value="LON PROTEASE"/>
    <property type="match status" value="1"/>
</dbReference>
<dbReference type="GO" id="GO:0004252">
    <property type="term" value="F:serine-type endopeptidase activity"/>
    <property type="evidence" value="ECO:0007669"/>
    <property type="project" value="InterPro"/>
</dbReference>
<gene>
    <name evidence="3" type="ORF">S01H1_30135</name>
</gene>
<dbReference type="InterPro" id="IPR003959">
    <property type="entry name" value="ATPase_AAA_core"/>
</dbReference>
<dbReference type="PANTHER" id="PTHR43718:SF2">
    <property type="entry name" value="LON PROTEASE HOMOLOG, MITOCHONDRIAL"/>
    <property type="match status" value="1"/>
</dbReference>
<comment type="caution">
    <text evidence="3">The sequence shown here is derived from an EMBL/GenBank/DDBJ whole genome shotgun (WGS) entry which is preliminary data.</text>
</comment>
<feature type="domain" description="Lon protease AAA+ ATPase lid" evidence="2">
    <location>
        <begin position="139"/>
        <end position="173"/>
    </location>
</feature>
<dbReference type="EMBL" id="BARS01018520">
    <property type="protein sequence ID" value="GAF95422.1"/>
    <property type="molecule type" value="Genomic_DNA"/>
</dbReference>
<reference evidence="3" key="1">
    <citation type="journal article" date="2014" name="Front. Microbiol.">
        <title>High frequency of phylogenetically diverse reductive dehalogenase-homologous genes in deep subseafloor sedimentary metagenomes.</title>
        <authorList>
            <person name="Kawai M."/>
            <person name="Futagami T."/>
            <person name="Toyoda A."/>
            <person name="Takaki Y."/>
            <person name="Nishi S."/>
            <person name="Hori S."/>
            <person name="Arai W."/>
            <person name="Tsubouchi T."/>
            <person name="Morono Y."/>
            <person name="Uchiyama I."/>
            <person name="Ito T."/>
            <person name="Fujiyama A."/>
            <person name="Inagaki F."/>
            <person name="Takami H."/>
        </authorList>
    </citation>
    <scope>NUCLEOTIDE SEQUENCE</scope>
    <source>
        <strain evidence="3">Expedition CK06-06</strain>
    </source>
</reference>
<dbReference type="Gene3D" id="1.10.8.60">
    <property type="match status" value="1"/>
</dbReference>
<accession>X0U4W1</accession>
<dbReference type="GO" id="GO:0006515">
    <property type="term" value="P:protein quality control for misfolded or incompletely synthesized proteins"/>
    <property type="evidence" value="ECO:0007669"/>
    <property type="project" value="TreeGrafter"/>
</dbReference>
<dbReference type="Pfam" id="PF22667">
    <property type="entry name" value="Lon_lid"/>
    <property type="match status" value="1"/>
</dbReference>
<dbReference type="Pfam" id="PF00004">
    <property type="entry name" value="AAA"/>
    <property type="match status" value="1"/>
</dbReference>
<evidence type="ECO:0000259" key="1">
    <source>
        <dbReference type="Pfam" id="PF00004"/>
    </source>
</evidence>
<dbReference type="SUPFAM" id="SSF52540">
    <property type="entry name" value="P-loop containing nucleoside triphosphate hydrolases"/>
    <property type="match status" value="1"/>
</dbReference>
<dbReference type="GO" id="GO:0005524">
    <property type="term" value="F:ATP binding"/>
    <property type="evidence" value="ECO:0007669"/>
    <property type="project" value="InterPro"/>
</dbReference>
<proteinExistence type="predicted"/>
<dbReference type="Gene3D" id="3.40.50.300">
    <property type="entry name" value="P-loop containing nucleotide triphosphate hydrolases"/>
    <property type="match status" value="1"/>
</dbReference>
<dbReference type="InterPro" id="IPR027417">
    <property type="entry name" value="P-loop_NTPase"/>
</dbReference>
<dbReference type="GO" id="GO:0004176">
    <property type="term" value="F:ATP-dependent peptidase activity"/>
    <property type="evidence" value="ECO:0007669"/>
    <property type="project" value="InterPro"/>
</dbReference>